<dbReference type="AlphaFoldDB" id="A0A286G0V4"/>
<organism evidence="1 2">
    <name type="scientific">Spirosoma fluviale</name>
    <dbReference type="NCBI Taxonomy" id="1597977"/>
    <lineage>
        <taxon>Bacteria</taxon>
        <taxon>Pseudomonadati</taxon>
        <taxon>Bacteroidota</taxon>
        <taxon>Cytophagia</taxon>
        <taxon>Cytophagales</taxon>
        <taxon>Cytophagaceae</taxon>
        <taxon>Spirosoma</taxon>
    </lineage>
</organism>
<reference evidence="2" key="1">
    <citation type="submission" date="2017-09" db="EMBL/GenBank/DDBJ databases">
        <authorList>
            <person name="Varghese N."/>
            <person name="Submissions S."/>
        </authorList>
    </citation>
    <scope>NUCLEOTIDE SEQUENCE [LARGE SCALE GENOMIC DNA]</scope>
    <source>
        <strain evidence="2">DSM 29961</strain>
    </source>
</reference>
<accession>A0A286G0V4</accession>
<dbReference type="OrthoDB" id="417271at2"/>
<proteinExistence type="predicted"/>
<evidence type="ECO:0008006" key="3">
    <source>
        <dbReference type="Google" id="ProtNLM"/>
    </source>
</evidence>
<evidence type="ECO:0000313" key="1">
    <source>
        <dbReference type="EMBL" id="SOD89171.1"/>
    </source>
</evidence>
<dbReference type="EMBL" id="OCNH01000002">
    <property type="protein sequence ID" value="SOD89171.1"/>
    <property type="molecule type" value="Genomic_DNA"/>
</dbReference>
<sequence length="167" mass="18571">MNTLLVGYCRTVWLGIVLNLGFAIPAPDGLIHIFDVLPTLLTEKLPGNGEEGYRSPEPVFKEGHKLPVGPAEWPISYRSMGPNCTSCHNEILKGRNLTNNRPSVIPNTSAHEPDGKASQWFLYDCAADSHSNSDTLLQYIDQFTDRSSTEHMVYKHLIIPFAKTSSM</sequence>
<dbReference type="Proteomes" id="UP000219452">
    <property type="component" value="Unassembled WGS sequence"/>
</dbReference>
<name>A0A286G0V4_9BACT</name>
<gene>
    <name evidence="1" type="ORF">SAMN06269250_2974</name>
</gene>
<keyword evidence="2" id="KW-1185">Reference proteome</keyword>
<dbReference type="RefSeq" id="WP_097126574.1">
    <property type="nucleotide sequence ID" value="NZ_OCNH01000002.1"/>
</dbReference>
<protein>
    <recommendedName>
        <fullName evidence="3">Cytochrome c domain-containing protein</fullName>
    </recommendedName>
</protein>
<evidence type="ECO:0000313" key="2">
    <source>
        <dbReference type="Proteomes" id="UP000219452"/>
    </source>
</evidence>